<evidence type="ECO:0000256" key="1">
    <source>
        <dbReference type="PROSITE-ProRule" id="PRU00339"/>
    </source>
</evidence>
<keyword evidence="1" id="KW-0802">TPR repeat</keyword>
<evidence type="ECO:0000313" key="3">
    <source>
        <dbReference type="EMBL" id="QDA55934.1"/>
    </source>
</evidence>
<evidence type="ECO:0000256" key="2">
    <source>
        <dbReference type="SAM" id="SignalP"/>
    </source>
</evidence>
<dbReference type="Pfam" id="PF13432">
    <property type="entry name" value="TPR_16"/>
    <property type="match status" value="1"/>
</dbReference>
<sequence length="270" mass="28320">MRRKALALVACAVLLAAGCSRLERLSIIRPTAARGDYTQVAPTYEVSDKGRKGAPVAVSQLLANATGLYRAGRMDEAERLARQALKADARSGDAHTLLAAIATARGNAAEAGSHYQQAVAIAPANGAYANNYGTWLCGNGRAAESLDWFDKALADPGYPTPAAALANAGACADSAGQQDRAEAQWRQALALEPGNLPSLSGMAALQFARGQYLEARAFAERWLALAPTDAEGLQLAARIEQKLGDNLAAERYLSRLEAISPGSTTAPRTQ</sequence>
<dbReference type="Gene3D" id="1.25.40.10">
    <property type="entry name" value="Tetratricopeptide repeat domain"/>
    <property type="match status" value="1"/>
</dbReference>
<dbReference type="Proteomes" id="UP000308149">
    <property type="component" value="Chromosome"/>
</dbReference>
<dbReference type="EMBL" id="CP040871">
    <property type="protein sequence ID" value="QDA55934.1"/>
    <property type="molecule type" value="Genomic_DNA"/>
</dbReference>
<keyword evidence="2" id="KW-0732">Signal</keyword>
<organism evidence="3 4">
    <name type="scientific">Thermomonas aquatica</name>
    <dbReference type="NCBI Taxonomy" id="2202149"/>
    <lineage>
        <taxon>Bacteria</taxon>
        <taxon>Pseudomonadati</taxon>
        <taxon>Pseudomonadota</taxon>
        <taxon>Gammaproteobacteria</taxon>
        <taxon>Lysobacterales</taxon>
        <taxon>Lysobacteraceae</taxon>
        <taxon>Thermomonas</taxon>
    </lineage>
</organism>
<gene>
    <name evidence="3" type="primary">pilW</name>
    <name evidence="3" type="ORF">FHQ07_00665</name>
</gene>
<protein>
    <submittedName>
        <fullName evidence="3">Type IV pilus biogenesis/stability protein PilW</fullName>
    </submittedName>
</protein>
<dbReference type="PANTHER" id="PTHR44216">
    <property type="entry name" value="PROTEIN O-MANNOSYL-TRANSFERASE TMTC2"/>
    <property type="match status" value="1"/>
</dbReference>
<dbReference type="KEGG" id="thes:FHQ07_00665"/>
<dbReference type="InterPro" id="IPR011990">
    <property type="entry name" value="TPR-like_helical_dom_sf"/>
</dbReference>
<feature type="signal peptide" evidence="2">
    <location>
        <begin position="1"/>
        <end position="22"/>
    </location>
</feature>
<dbReference type="RefSeq" id="WP_139714822.1">
    <property type="nucleotide sequence ID" value="NZ_CP040871.1"/>
</dbReference>
<proteinExistence type="predicted"/>
<dbReference type="AlphaFoldDB" id="A0A5B7ZL36"/>
<evidence type="ECO:0000313" key="4">
    <source>
        <dbReference type="Proteomes" id="UP000308149"/>
    </source>
</evidence>
<dbReference type="OrthoDB" id="9814042at2"/>
<name>A0A5B7ZL36_9GAMM</name>
<dbReference type="NCBIfam" id="TIGR02521">
    <property type="entry name" value="type_IV_pilW"/>
    <property type="match status" value="1"/>
</dbReference>
<dbReference type="PROSITE" id="PS50005">
    <property type="entry name" value="TPR"/>
    <property type="match status" value="1"/>
</dbReference>
<feature type="repeat" description="TPR" evidence="1">
    <location>
        <begin position="162"/>
        <end position="195"/>
    </location>
</feature>
<dbReference type="InterPro" id="IPR019734">
    <property type="entry name" value="TPR_rpt"/>
</dbReference>
<dbReference type="InterPro" id="IPR052384">
    <property type="entry name" value="TMTC_O-mannosyltransferase"/>
</dbReference>
<accession>A0A5B7ZL36</accession>
<dbReference type="SUPFAM" id="SSF48452">
    <property type="entry name" value="TPR-like"/>
    <property type="match status" value="1"/>
</dbReference>
<dbReference type="PANTHER" id="PTHR44216:SF3">
    <property type="entry name" value="PROTEIN O-MANNOSYL-TRANSFERASE TMTC2"/>
    <property type="match status" value="1"/>
</dbReference>
<dbReference type="InterPro" id="IPR013360">
    <property type="entry name" value="Pilus_4_PilW"/>
</dbReference>
<reference evidence="3 4" key="1">
    <citation type="submission" date="2019-06" db="EMBL/GenBank/DDBJ databases">
        <title>Thermomonas aquatica sp. nov., isolated from an industrial wastewater treatment plant.</title>
        <authorList>
            <person name="Jeon J.H."/>
            <person name="Park D.-S."/>
        </authorList>
    </citation>
    <scope>NUCLEOTIDE SEQUENCE [LARGE SCALE GENOMIC DNA]</scope>
    <source>
        <strain evidence="3 4">SY21</strain>
    </source>
</reference>
<dbReference type="SMART" id="SM00028">
    <property type="entry name" value="TPR"/>
    <property type="match status" value="5"/>
</dbReference>
<feature type="chain" id="PRO_5022796182" evidence="2">
    <location>
        <begin position="23"/>
        <end position="270"/>
    </location>
</feature>
<dbReference type="PROSITE" id="PS51257">
    <property type="entry name" value="PROKAR_LIPOPROTEIN"/>
    <property type="match status" value="1"/>
</dbReference>
<dbReference type="Pfam" id="PF14559">
    <property type="entry name" value="TPR_19"/>
    <property type="match status" value="1"/>
</dbReference>
<keyword evidence="4" id="KW-1185">Reference proteome</keyword>